<evidence type="ECO:0000313" key="3">
    <source>
        <dbReference type="Proteomes" id="UP000001420"/>
    </source>
</evidence>
<dbReference type="AlphaFoldDB" id="Q7VAI0"/>
<dbReference type="HOGENOM" id="CLU_3046847_0_0_3"/>
<organism evidence="2 3">
    <name type="scientific">Prochlorococcus marinus (strain SARG / CCMP1375 / SS120)</name>
    <dbReference type="NCBI Taxonomy" id="167539"/>
    <lineage>
        <taxon>Bacteria</taxon>
        <taxon>Bacillati</taxon>
        <taxon>Cyanobacteriota</taxon>
        <taxon>Cyanophyceae</taxon>
        <taxon>Synechococcales</taxon>
        <taxon>Prochlorococcaceae</taxon>
        <taxon>Prochlorococcus</taxon>
    </lineage>
</organism>
<dbReference type="KEGG" id="pma:Pro_1482"/>
<evidence type="ECO:0000313" key="2">
    <source>
        <dbReference type="EMBL" id="AAQ00526.1"/>
    </source>
</evidence>
<sequence length="54" mass="5905">MEKILVSERTKWLLAIGVLAISTGLTAHNVISYPEECKPDITAINLIEHTNGIS</sequence>
<keyword evidence="3" id="KW-1185">Reference proteome</keyword>
<evidence type="ECO:0000256" key="1">
    <source>
        <dbReference type="SAM" id="Phobius"/>
    </source>
</evidence>
<keyword evidence="1" id="KW-1133">Transmembrane helix</keyword>
<dbReference type="PATRIC" id="fig|167539.5.peg.1560"/>
<name>Q7VAI0_PROMA</name>
<dbReference type="OrthoDB" id="542503at2"/>
<keyword evidence="1" id="KW-0472">Membrane</keyword>
<keyword evidence="1" id="KW-0812">Transmembrane</keyword>
<dbReference type="EnsemblBacteria" id="AAQ00526">
    <property type="protein sequence ID" value="AAQ00526"/>
    <property type="gene ID" value="Pro_1482"/>
</dbReference>
<dbReference type="RefSeq" id="WP_011125633.1">
    <property type="nucleotide sequence ID" value="NC_005042.1"/>
</dbReference>
<gene>
    <name evidence="2" type="ordered locus">Pro_1482</name>
</gene>
<reference evidence="2 3" key="1">
    <citation type="journal article" date="2003" name="Proc. Natl. Acad. Sci. U.S.A.">
        <title>Genome sequence of the cyanobacterium Prochlorococcus marinus SS120, a nearly minimal oxyphototrophic genome.</title>
        <authorList>
            <person name="Dufresne A."/>
            <person name="Salanoubat M."/>
            <person name="Partensky F."/>
            <person name="Artiguenave F."/>
            <person name="Axmann I.M."/>
            <person name="Barbe V."/>
            <person name="Duprat S."/>
            <person name="Galperin M.Y."/>
            <person name="Koonin E.V."/>
            <person name="Le Gall F."/>
            <person name="Makarova K.S."/>
            <person name="Ostrowski M."/>
            <person name="Oztas S."/>
            <person name="Robert C."/>
            <person name="Rogozin I.B."/>
            <person name="Scanlan D.J."/>
            <person name="Tandeau de Marsac N."/>
            <person name="Weissenbach J."/>
            <person name="Wincker P."/>
            <person name="Wolf Y.I."/>
            <person name="Hess W.R."/>
        </authorList>
    </citation>
    <scope>NUCLEOTIDE SEQUENCE [LARGE SCALE GENOMIC DNA]</scope>
    <source>
        <strain evidence="3">SARG / CCMP1375 / SS120</strain>
    </source>
</reference>
<feature type="transmembrane region" description="Helical" evidence="1">
    <location>
        <begin position="12"/>
        <end position="31"/>
    </location>
</feature>
<accession>Q7VAI0</accession>
<protein>
    <submittedName>
        <fullName evidence="2">Uncharacterized protein</fullName>
    </submittedName>
</protein>
<dbReference type="Proteomes" id="UP000001420">
    <property type="component" value="Chromosome"/>
</dbReference>
<dbReference type="EMBL" id="AE017126">
    <property type="protein sequence ID" value="AAQ00526.1"/>
    <property type="molecule type" value="Genomic_DNA"/>
</dbReference>
<proteinExistence type="predicted"/>